<proteinExistence type="predicted"/>
<protein>
    <recommendedName>
        <fullName evidence="4">DUF4190 domain-containing protein</fullName>
    </recommendedName>
</protein>
<accession>A0ABS5NKV4</accession>
<organism evidence="2 3">
    <name type="scientific">Tsukamurella paurometabola</name>
    <name type="common">Corynebacterium paurometabolum</name>
    <dbReference type="NCBI Taxonomy" id="2061"/>
    <lineage>
        <taxon>Bacteria</taxon>
        <taxon>Bacillati</taxon>
        <taxon>Actinomycetota</taxon>
        <taxon>Actinomycetes</taxon>
        <taxon>Mycobacteriales</taxon>
        <taxon>Tsukamurellaceae</taxon>
        <taxon>Tsukamurella</taxon>
    </lineage>
</organism>
<evidence type="ECO:0000313" key="3">
    <source>
        <dbReference type="Proteomes" id="UP000676853"/>
    </source>
</evidence>
<keyword evidence="1" id="KW-0812">Transmembrane</keyword>
<gene>
    <name evidence="2" type="ORF">KFZ73_27200</name>
</gene>
<dbReference type="Proteomes" id="UP000676853">
    <property type="component" value="Unassembled WGS sequence"/>
</dbReference>
<feature type="transmembrane region" description="Helical" evidence="1">
    <location>
        <begin position="67"/>
        <end position="84"/>
    </location>
</feature>
<dbReference type="RefSeq" id="WP_374101531.1">
    <property type="nucleotide sequence ID" value="NZ_JAGXOE010000624.1"/>
</dbReference>
<sequence>SVRVRLGAPVAARVPDRPRNVRKDAGQAGLLALLFAFIPLIGMIAWLLSPIGLLLSGIGLAKSPRGLAIAGMVLSGVALLICFGC</sequence>
<name>A0ABS5NKV4_TSUPA</name>
<keyword evidence="1" id="KW-1133">Transmembrane helix</keyword>
<evidence type="ECO:0000256" key="1">
    <source>
        <dbReference type="SAM" id="Phobius"/>
    </source>
</evidence>
<comment type="caution">
    <text evidence="2">The sequence shown here is derived from an EMBL/GenBank/DDBJ whole genome shotgun (WGS) entry which is preliminary data.</text>
</comment>
<keyword evidence="1" id="KW-0472">Membrane</keyword>
<dbReference type="EMBL" id="JAGXOE010000624">
    <property type="protein sequence ID" value="MBS4104908.1"/>
    <property type="molecule type" value="Genomic_DNA"/>
</dbReference>
<keyword evidence="3" id="KW-1185">Reference proteome</keyword>
<feature type="non-terminal residue" evidence="2">
    <location>
        <position position="1"/>
    </location>
</feature>
<evidence type="ECO:0008006" key="4">
    <source>
        <dbReference type="Google" id="ProtNLM"/>
    </source>
</evidence>
<evidence type="ECO:0000313" key="2">
    <source>
        <dbReference type="EMBL" id="MBS4104908.1"/>
    </source>
</evidence>
<feature type="transmembrane region" description="Helical" evidence="1">
    <location>
        <begin position="28"/>
        <end position="47"/>
    </location>
</feature>
<reference evidence="2 3" key="1">
    <citation type="submission" date="2021-04" db="EMBL/GenBank/DDBJ databases">
        <title>Whole genome sequence analysis of a thiophenic sulfur metabolizing bacteria.</title>
        <authorList>
            <person name="Akhtar N."/>
            <person name="Akram J."/>
            <person name="Aslam A."/>
        </authorList>
    </citation>
    <scope>NUCLEOTIDE SEQUENCE [LARGE SCALE GENOMIC DNA]</scope>
    <source>
        <strain evidence="2 3">3OW</strain>
    </source>
</reference>